<evidence type="ECO:0000259" key="10">
    <source>
        <dbReference type="Pfam" id="PF00345"/>
    </source>
</evidence>
<proteinExistence type="inferred from homology"/>
<dbReference type="InterPro" id="IPR050643">
    <property type="entry name" value="Periplasmic_pilus_chap"/>
</dbReference>
<evidence type="ECO:0000259" key="11">
    <source>
        <dbReference type="Pfam" id="PF02753"/>
    </source>
</evidence>
<dbReference type="InterPro" id="IPR016148">
    <property type="entry name" value="Pili_assmbl_chaperone_C"/>
</dbReference>
<accession>A0A0T9UWG7</accession>
<feature type="chain" id="PRO_5006699079" evidence="9">
    <location>
        <begin position="27"/>
        <end position="244"/>
    </location>
</feature>
<dbReference type="InterPro" id="IPR036316">
    <property type="entry name" value="Pili_assmbl_chap_C_dom_sf"/>
</dbReference>
<dbReference type="FunFam" id="2.60.40.10:FF:000458">
    <property type="entry name" value="Molecular chaperone FimC"/>
    <property type="match status" value="1"/>
</dbReference>
<feature type="domain" description="Pili assembly chaperone C-terminal" evidence="11">
    <location>
        <begin position="166"/>
        <end position="225"/>
    </location>
</feature>
<dbReference type="Gene3D" id="2.60.40.10">
    <property type="entry name" value="Immunoglobulins"/>
    <property type="match status" value="2"/>
</dbReference>
<gene>
    <name evidence="12" type="primary">papD_2</name>
    <name evidence="12" type="ORF">ERS137965_03920</name>
</gene>
<keyword evidence="5" id="KW-0574">Periplasm</keyword>
<dbReference type="Pfam" id="PF00345">
    <property type="entry name" value="PapD_N"/>
    <property type="match status" value="1"/>
</dbReference>
<evidence type="ECO:0000256" key="4">
    <source>
        <dbReference type="ARBA" id="ARBA00022729"/>
    </source>
</evidence>
<evidence type="ECO:0000313" key="13">
    <source>
        <dbReference type="Proteomes" id="UP000041595"/>
    </source>
</evidence>
<comment type="subcellular location">
    <subcellularLocation>
        <location evidence="1 8">Periplasm</location>
    </subcellularLocation>
</comment>
<dbReference type="InterPro" id="IPR018046">
    <property type="entry name" value="Pili_assmbl_chaperone_CS"/>
</dbReference>
<dbReference type="InterPro" id="IPR013783">
    <property type="entry name" value="Ig-like_fold"/>
</dbReference>
<name>A0A0T9UWG7_YERAL</name>
<dbReference type="EMBL" id="CQEJ01000035">
    <property type="protein sequence ID" value="CNL77938.1"/>
    <property type="molecule type" value="Genomic_DNA"/>
</dbReference>
<evidence type="ECO:0000256" key="9">
    <source>
        <dbReference type="SAM" id="SignalP"/>
    </source>
</evidence>
<sequence length="244" mass="27332">MNVKLQYLPLSIIMLLCFLWVSSSQAALVLDRTRIIYKGDAQSVSVTLTNKSTLPYIAQSWIEDSTGQKVSSPFIVLPPLQRVEANDKNVVRVTLLPNNKLPSDRESVFYLNIREIPPKTDKKNALQIALHSKIKLFYRPATVIPPRGENVASKLLITSQSNRLSIKNTTPLYVTLVGISVWESKLPLKFEPKMLEPGESIDVSTDYPIRGKIILSHVNDYGGQQETLYDCTGSVCVSNDKQRS</sequence>
<keyword evidence="6 8" id="KW-0143">Chaperone</keyword>
<dbReference type="AlphaFoldDB" id="A0A0T9UWG7"/>
<dbReference type="GO" id="GO:0071555">
    <property type="term" value="P:cell wall organization"/>
    <property type="evidence" value="ECO:0007669"/>
    <property type="project" value="InterPro"/>
</dbReference>
<dbReference type="PRINTS" id="PR00969">
    <property type="entry name" value="CHAPERONPILI"/>
</dbReference>
<dbReference type="InterPro" id="IPR016147">
    <property type="entry name" value="Pili_assmbl_chaperone_N"/>
</dbReference>
<reference evidence="12 13" key="1">
    <citation type="submission" date="2015-03" db="EMBL/GenBank/DDBJ databases">
        <authorList>
            <person name="Murphy D."/>
        </authorList>
    </citation>
    <scope>NUCLEOTIDE SEQUENCE [LARGE SCALE GENOMIC DNA]</scope>
    <source>
        <strain evidence="12 13">IP06005</strain>
    </source>
</reference>
<dbReference type="InterPro" id="IPR001829">
    <property type="entry name" value="Pili_assmbl_chaperone_bac"/>
</dbReference>
<dbReference type="RefSeq" id="WP_042840499.1">
    <property type="nucleotide sequence ID" value="NZ_CABHQC010000119.1"/>
</dbReference>
<comment type="similarity">
    <text evidence="2 8">Belongs to the periplasmic pilus chaperone family.</text>
</comment>
<dbReference type="SUPFAM" id="SSF49584">
    <property type="entry name" value="Periplasmic chaperone C-domain"/>
    <property type="match status" value="1"/>
</dbReference>
<dbReference type="Proteomes" id="UP000041595">
    <property type="component" value="Unassembled WGS sequence"/>
</dbReference>
<dbReference type="SUPFAM" id="SSF49354">
    <property type="entry name" value="PapD-like"/>
    <property type="match status" value="1"/>
</dbReference>
<protein>
    <submittedName>
        <fullName evidence="12">Fimbrial chaperone protein</fullName>
    </submittedName>
</protein>
<dbReference type="GO" id="GO:0030288">
    <property type="term" value="C:outer membrane-bounded periplasmic space"/>
    <property type="evidence" value="ECO:0007669"/>
    <property type="project" value="InterPro"/>
</dbReference>
<evidence type="ECO:0000256" key="6">
    <source>
        <dbReference type="ARBA" id="ARBA00023186"/>
    </source>
</evidence>
<dbReference type="PROSITE" id="PS00635">
    <property type="entry name" value="PILI_CHAPERONE"/>
    <property type="match status" value="1"/>
</dbReference>
<feature type="domain" description="Pili assembly chaperone N-terminal" evidence="10">
    <location>
        <begin position="28"/>
        <end position="143"/>
    </location>
</feature>
<dbReference type="Pfam" id="PF02753">
    <property type="entry name" value="PapD_C"/>
    <property type="match status" value="1"/>
</dbReference>
<dbReference type="PANTHER" id="PTHR30251">
    <property type="entry name" value="PILUS ASSEMBLY CHAPERONE"/>
    <property type="match status" value="1"/>
</dbReference>
<organism evidence="12 13">
    <name type="scientific">Yersinia aldovae</name>
    <dbReference type="NCBI Taxonomy" id="29483"/>
    <lineage>
        <taxon>Bacteria</taxon>
        <taxon>Pseudomonadati</taxon>
        <taxon>Pseudomonadota</taxon>
        <taxon>Gammaproteobacteria</taxon>
        <taxon>Enterobacterales</taxon>
        <taxon>Yersiniaceae</taxon>
        <taxon>Yersinia</taxon>
    </lineage>
</organism>
<evidence type="ECO:0000256" key="7">
    <source>
        <dbReference type="ARBA" id="ARBA00023319"/>
    </source>
</evidence>
<evidence type="ECO:0000256" key="5">
    <source>
        <dbReference type="ARBA" id="ARBA00022764"/>
    </source>
</evidence>
<dbReference type="STRING" id="1453495.AT01_1275"/>
<keyword evidence="7" id="KW-0393">Immunoglobulin domain</keyword>
<evidence type="ECO:0000256" key="8">
    <source>
        <dbReference type="RuleBase" id="RU003918"/>
    </source>
</evidence>
<keyword evidence="4 9" id="KW-0732">Signal</keyword>
<evidence type="ECO:0000256" key="1">
    <source>
        <dbReference type="ARBA" id="ARBA00004418"/>
    </source>
</evidence>
<keyword evidence="3" id="KW-1029">Fimbrium biogenesis</keyword>
<evidence type="ECO:0000256" key="3">
    <source>
        <dbReference type="ARBA" id="ARBA00022558"/>
    </source>
</evidence>
<dbReference type="PANTHER" id="PTHR30251:SF2">
    <property type="entry name" value="FIMBRIAL CHAPERONE YADV-RELATED"/>
    <property type="match status" value="1"/>
</dbReference>
<feature type="signal peptide" evidence="9">
    <location>
        <begin position="1"/>
        <end position="26"/>
    </location>
</feature>
<evidence type="ECO:0000313" key="12">
    <source>
        <dbReference type="EMBL" id="CNL77938.1"/>
    </source>
</evidence>
<dbReference type="InterPro" id="IPR008962">
    <property type="entry name" value="PapD-like_sf"/>
</dbReference>
<evidence type="ECO:0000256" key="2">
    <source>
        <dbReference type="ARBA" id="ARBA00007399"/>
    </source>
</evidence>